<feature type="transmembrane region" description="Helical" evidence="2">
    <location>
        <begin position="12"/>
        <end position="30"/>
    </location>
</feature>
<keyword evidence="2" id="KW-0812">Transmembrane</keyword>
<dbReference type="GO" id="GO:0098793">
    <property type="term" value="C:presynapse"/>
    <property type="evidence" value="ECO:0007669"/>
    <property type="project" value="GOC"/>
</dbReference>
<feature type="domain" description="C2" evidence="3">
    <location>
        <begin position="273"/>
        <end position="407"/>
    </location>
</feature>
<dbReference type="Pfam" id="PF00168">
    <property type="entry name" value="C2"/>
    <property type="match status" value="2"/>
</dbReference>
<gene>
    <name evidence="4" type="primary">Syt12</name>
    <name evidence="4" type="ORF">CORCRI_R10547</name>
</gene>
<dbReference type="GO" id="GO:0070382">
    <property type="term" value="C:exocytic vesicle"/>
    <property type="evidence" value="ECO:0007669"/>
    <property type="project" value="TreeGrafter"/>
</dbReference>
<dbReference type="InterPro" id="IPR000008">
    <property type="entry name" value="C2_dom"/>
</dbReference>
<keyword evidence="2" id="KW-1133">Transmembrane helix</keyword>
<dbReference type="GO" id="GO:0000149">
    <property type="term" value="F:SNARE binding"/>
    <property type="evidence" value="ECO:0007669"/>
    <property type="project" value="TreeGrafter"/>
</dbReference>
<dbReference type="InterPro" id="IPR035892">
    <property type="entry name" value="C2_domain_sf"/>
</dbReference>
<comment type="similarity">
    <text evidence="1">Belongs to the synaptotagmin family.</text>
</comment>
<keyword evidence="2" id="KW-0472">Membrane</keyword>
<sequence length="412" mass="44704">AVAADPPGWEIGVYATGALALLGIAALNLWKLWRSGTYPAPSPFPNYDYRYLEQKYGAACADAKLKRGVAPGSQKAPDKTSPVRRSSLRAADTFESINELGSLELMSRDLGLAPYGSLKKSISADSLSSVSSIGNNFGQDFTVGQVEVALEYDGPAAALHVTLLQGKDLLEKEDARFASCFVRLSLLPAERSVGVSRIQRSACAVAFDERFSIPLEPAALEENSLRFSAFGIDEDERNVSAGVAELKLSDLDLATRPFNAWLYLQDMNKAVDTVGEILLSLSYLPTAERLTVVVVKAKNLVWTNGKVTAADPFVKVYLLQDGRKISKKKTAVKRDDTNPVFNEAMIFSVPAIVLQDLSLRVTVAECGEDGRADNTGHVLIGPAASGMGTTHWNQMLATLRKPVSMWHPLRRN</sequence>
<dbReference type="GO" id="GO:0048791">
    <property type="term" value="P:calcium ion-regulated exocytosis of neurotransmitter"/>
    <property type="evidence" value="ECO:0007669"/>
    <property type="project" value="TreeGrafter"/>
</dbReference>
<feature type="non-terminal residue" evidence="4">
    <location>
        <position position="1"/>
    </location>
</feature>
<dbReference type="OrthoDB" id="67700at2759"/>
<dbReference type="GO" id="GO:0005544">
    <property type="term" value="F:calcium-dependent phospholipid binding"/>
    <property type="evidence" value="ECO:0007669"/>
    <property type="project" value="TreeGrafter"/>
</dbReference>
<name>A0A851LQZ3_CORCR</name>
<evidence type="ECO:0000259" key="3">
    <source>
        <dbReference type="PROSITE" id="PS50004"/>
    </source>
</evidence>
<dbReference type="GO" id="GO:0048488">
    <property type="term" value="P:synaptic vesicle endocytosis"/>
    <property type="evidence" value="ECO:0007669"/>
    <property type="project" value="TreeGrafter"/>
</dbReference>
<accession>A0A851LQZ3</accession>
<dbReference type="EMBL" id="WBMX01004646">
    <property type="protein sequence ID" value="NXC19341.1"/>
    <property type="molecule type" value="Genomic_DNA"/>
</dbReference>
<evidence type="ECO:0000256" key="1">
    <source>
        <dbReference type="ARBA" id="ARBA00006996"/>
    </source>
</evidence>
<dbReference type="FunFam" id="2.60.40.150:FF:000080">
    <property type="entry name" value="Putative synaptotagmin-12"/>
    <property type="match status" value="1"/>
</dbReference>
<comment type="caution">
    <text evidence="4">The sequence shown here is derived from an EMBL/GenBank/DDBJ whole genome shotgun (WGS) entry which is preliminary data.</text>
</comment>
<dbReference type="CDD" id="cd08406">
    <property type="entry name" value="C2B_Synaptotagmin-12"/>
    <property type="match status" value="1"/>
</dbReference>
<dbReference type="AlphaFoldDB" id="A0A851LQZ3"/>
<dbReference type="SMART" id="SM00239">
    <property type="entry name" value="C2"/>
    <property type="match status" value="2"/>
</dbReference>
<dbReference type="GO" id="GO:0005886">
    <property type="term" value="C:plasma membrane"/>
    <property type="evidence" value="ECO:0007669"/>
    <property type="project" value="TreeGrafter"/>
</dbReference>
<proteinExistence type="inferred from homology"/>
<dbReference type="Proteomes" id="UP000621168">
    <property type="component" value="Unassembled WGS sequence"/>
</dbReference>
<reference evidence="4" key="1">
    <citation type="submission" date="2019-09" db="EMBL/GenBank/DDBJ databases">
        <title>Bird 10,000 Genomes (B10K) Project - Family phase.</title>
        <authorList>
            <person name="Zhang G."/>
        </authorList>
    </citation>
    <scope>NUCLEOTIDE SEQUENCE</scope>
    <source>
        <strain evidence="4">B10K-CU-031-40</strain>
    </source>
</reference>
<dbReference type="PANTHER" id="PTHR10024">
    <property type="entry name" value="SYNAPTOTAGMIN"/>
    <property type="match status" value="1"/>
</dbReference>
<feature type="domain" description="C2" evidence="3">
    <location>
        <begin position="142"/>
        <end position="262"/>
    </location>
</feature>
<dbReference type="Gene3D" id="2.60.40.150">
    <property type="entry name" value="C2 domain"/>
    <property type="match status" value="2"/>
</dbReference>
<dbReference type="InterPro" id="IPR030537">
    <property type="entry name" value="Syt12_C2B"/>
</dbReference>
<dbReference type="GO" id="GO:0005509">
    <property type="term" value="F:calcium ion binding"/>
    <property type="evidence" value="ECO:0007669"/>
    <property type="project" value="TreeGrafter"/>
</dbReference>
<organism evidence="4 5">
    <name type="scientific">Corythaeola cristata</name>
    <name type="common">Great blue turaco</name>
    <dbReference type="NCBI Taxonomy" id="103954"/>
    <lineage>
        <taxon>Eukaryota</taxon>
        <taxon>Metazoa</taxon>
        <taxon>Chordata</taxon>
        <taxon>Craniata</taxon>
        <taxon>Vertebrata</taxon>
        <taxon>Euteleostomi</taxon>
        <taxon>Archelosauria</taxon>
        <taxon>Archosauria</taxon>
        <taxon>Dinosauria</taxon>
        <taxon>Saurischia</taxon>
        <taxon>Theropoda</taxon>
        <taxon>Coelurosauria</taxon>
        <taxon>Aves</taxon>
        <taxon>Neognathae</taxon>
        <taxon>Neoaves</taxon>
        <taxon>Otidimorphae</taxon>
        <taxon>Musophagiformes</taxon>
        <taxon>Musophagidae</taxon>
        <taxon>Corythaeola</taxon>
    </lineage>
</organism>
<dbReference type="GO" id="GO:0030276">
    <property type="term" value="F:clathrin binding"/>
    <property type="evidence" value="ECO:0007669"/>
    <property type="project" value="TreeGrafter"/>
</dbReference>
<protein>
    <submittedName>
        <fullName evidence="4">SYT12 protein</fullName>
    </submittedName>
</protein>
<evidence type="ECO:0000256" key="2">
    <source>
        <dbReference type="SAM" id="Phobius"/>
    </source>
</evidence>
<dbReference type="PROSITE" id="PS50004">
    <property type="entry name" value="C2"/>
    <property type="match status" value="2"/>
</dbReference>
<feature type="non-terminal residue" evidence="4">
    <location>
        <position position="412"/>
    </location>
</feature>
<dbReference type="PANTHER" id="PTHR10024:SF252">
    <property type="entry name" value="SYNAPTOTAGMIN-12"/>
    <property type="match status" value="1"/>
</dbReference>
<evidence type="ECO:0000313" key="4">
    <source>
        <dbReference type="EMBL" id="NXC19341.1"/>
    </source>
</evidence>
<keyword evidence="5" id="KW-1185">Reference proteome</keyword>
<dbReference type="SUPFAM" id="SSF49562">
    <property type="entry name" value="C2 domain (Calcium/lipid-binding domain, CaLB)"/>
    <property type="match status" value="2"/>
</dbReference>
<evidence type="ECO:0000313" key="5">
    <source>
        <dbReference type="Proteomes" id="UP000621168"/>
    </source>
</evidence>
<dbReference type="GO" id="GO:0001786">
    <property type="term" value="F:phosphatidylserine binding"/>
    <property type="evidence" value="ECO:0007669"/>
    <property type="project" value="TreeGrafter"/>
</dbReference>